<keyword evidence="2" id="KW-0472">Membrane</keyword>
<feature type="transmembrane region" description="Helical" evidence="2">
    <location>
        <begin position="94"/>
        <end position="113"/>
    </location>
</feature>
<feature type="transmembrane region" description="Helical" evidence="2">
    <location>
        <begin position="67"/>
        <end position="88"/>
    </location>
</feature>
<dbReference type="InterPro" id="IPR008523">
    <property type="entry name" value="DUF805"/>
</dbReference>
<evidence type="ECO:0000256" key="2">
    <source>
        <dbReference type="SAM" id="Phobius"/>
    </source>
</evidence>
<dbReference type="Pfam" id="PF05656">
    <property type="entry name" value="DUF805"/>
    <property type="match status" value="1"/>
</dbReference>
<feature type="region of interest" description="Disordered" evidence="1">
    <location>
        <begin position="1"/>
        <end position="24"/>
    </location>
</feature>
<dbReference type="PANTHER" id="PTHR34980:SF2">
    <property type="entry name" value="INNER MEMBRANE PROTEIN YHAH-RELATED"/>
    <property type="match status" value="1"/>
</dbReference>
<organism evidence="3 4">
    <name type="scientific">Ferrimicrobium acidiphilum DSM 19497</name>
    <dbReference type="NCBI Taxonomy" id="1121877"/>
    <lineage>
        <taxon>Bacteria</taxon>
        <taxon>Bacillati</taxon>
        <taxon>Actinomycetota</taxon>
        <taxon>Acidimicrobiia</taxon>
        <taxon>Acidimicrobiales</taxon>
        <taxon>Acidimicrobiaceae</taxon>
        <taxon>Ferrimicrobium</taxon>
    </lineage>
</organism>
<reference evidence="3 4" key="1">
    <citation type="submission" date="2015-01" db="EMBL/GenBank/DDBJ databases">
        <title>Draft genome of the acidophilic iron oxidizer Ferrimicrobium acidiphilum strain T23.</title>
        <authorList>
            <person name="Poehlein A."/>
            <person name="Eisen S."/>
            <person name="Schloemann M."/>
            <person name="Johnson B.D."/>
            <person name="Daniel R."/>
            <person name="Muehling M."/>
        </authorList>
    </citation>
    <scope>NUCLEOTIDE SEQUENCE [LARGE SCALE GENOMIC DNA]</scope>
    <source>
        <strain evidence="3 4">T23</strain>
    </source>
</reference>
<dbReference type="Proteomes" id="UP000032336">
    <property type="component" value="Unassembled WGS sequence"/>
</dbReference>
<evidence type="ECO:0000256" key="1">
    <source>
        <dbReference type="SAM" id="MobiDB-lite"/>
    </source>
</evidence>
<feature type="compositionally biased region" description="Polar residues" evidence="1">
    <location>
        <begin position="1"/>
        <end position="13"/>
    </location>
</feature>
<evidence type="ECO:0000313" key="4">
    <source>
        <dbReference type="Proteomes" id="UP000032336"/>
    </source>
</evidence>
<feature type="transmembrane region" description="Helical" evidence="2">
    <location>
        <begin position="125"/>
        <end position="144"/>
    </location>
</feature>
<dbReference type="AlphaFoldDB" id="A0A0D8FU62"/>
<keyword evidence="2" id="KW-1133">Transmembrane helix</keyword>
<dbReference type="GO" id="GO:0005886">
    <property type="term" value="C:plasma membrane"/>
    <property type="evidence" value="ECO:0007669"/>
    <property type="project" value="TreeGrafter"/>
</dbReference>
<dbReference type="PANTHER" id="PTHR34980">
    <property type="entry name" value="INNER MEMBRANE PROTEIN-RELATED-RELATED"/>
    <property type="match status" value="1"/>
</dbReference>
<dbReference type="eggNOG" id="COG3152">
    <property type="taxonomic scope" value="Bacteria"/>
</dbReference>
<keyword evidence="4" id="KW-1185">Reference proteome</keyword>
<dbReference type="EMBL" id="JXUW01000013">
    <property type="protein sequence ID" value="KJE76671.1"/>
    <property type="molecule type" value="Genomic_DNA"/>
</dbReference>
<comment type="caution">
    <text evidence="3">The sequence shown here is derived from an EMBL/GenBank/DDBJ whole genome shotgun (WGS) entry which is preliminary data.</text>
</comment>
<accession>A0A0D8FU62</accession>
<sequence>MSYENDNLGQTQPSDDKPAASSGLPKFQASADANRTVEVPSIALVAAYLRMWRLFTNFRIRSTRGEYWKAYLGNAVVGIIFLIALILLHNLVVIAIYFLYSLALITPSLAITIRRLHDTDHSGGWVFIGLVPLVGAIVLLVFMVQRSTPGNNRYGPPVTSLP</sequence>
<protein>
    <submittedName>
        <fullName evidence="3">Inner membrane protein YhaI</fullName>
    </submittedName>
</protein>
<dbReference type="RefSeq" id="WP_052566016.1">
    <property type="nucleotide sequence ID" value="NZ_JQKF01000014.1"/>
</dbReference>
<name>A0A0D8FU62_9ACTN</name>
<gene>
    <name evidence="3" type="primary">yhaI</name>
    <name evidence="3" type="ORF">FEAC_16000</name>
</gene>
<evidence type="ECO:0000313" key="3">
    <source>
        <dbReference type="EMBL" id="KJE76671.1"/>
    </source>
</evidence>
<dbReference type="STRING" id="1121877.FEAC_16000"/>
<dbReference type="GeneID" id="78372777"/>
<keyword evidence="2" id="KW-0812">Transmembrane</keyword>
<proteinExistence type="predicted"/>